<evidence type="ECO:0000259" key="7">
    <source>
        <dbReference type="Pfam" id="PF04357"/>
    </source>
</evidence>
<dbReference type="Proteomes" id="UP000236454">
    <property type="component" value="Unassembled WGS sequence"/>
</dbReference>
<feature type="domain" description="Translocation and assembly module TamB C-terminal" evidence="7">
    <location>
        <begin position="1035"/>
        <end position="1468"/>
    </location>
</feature>
<evidence type="ECO:0000256" key="6">
    <source>
        <dbReference type="SAM" id="Phobius"/>
    </source>
</evidence>
<accession>A0A1I6XJA0</accession>
<name>A0A1I6XJA0_9FLAO</name>
<evidence type="ECO:0000256" key="2">
    <source>
        <dbReference type="ARBA" id="ARBA00022692"/>
    </source>
</evidence>
<protein>
    <recommendedName>
        <fullName evidence="7">Translocation and assembly module TamB C-terminal domain-containing protein</fullName>
    </recommendedName>
</protein>
<reference evidence="8 9" key="1">
    <citation type="submission" date="2016-10" db="EMBL/GenBank/DDBJ databases">
        <authorList>
            <person name="de Groot N.N."/>
        </authorList>
    </citation>
    <scope>NUCLEOTIDE SEQUENCE [LARGE SCALE GENOMIC DNA]</scope>
    <source>
        <strain evidence="8 9">CGMCC 1.7005</strain>
    </source>
</reference>
<dbReference type="STRING" id="477690.SAMN05216474_0249"/>
<dbReference type="GO" id="GO:0009306">
    <property type="term" value="P:protein secretion"/>
    <property type="evidence" value="ECO:0007669"/>
    <property type="project" value="InterPro"/>
</dbReference>
<dbReference type="PANTHER" id="PTHR36985:SF1">
    <property type="entry name" value="TRANSLOCATION AND ASSEMBLY MODULE SUBUNIT TAMB"/>
    <property type="match status" value="1"/>
</dbReference>
<keyword evidence="2 6" id="KW-0812">Transmembrane</keyword>
<keyword evidence="4 6" id="KW-0472">Membrane</keyword>
<evidence type="ECO:0000256" key="5">
    <source>
        <dbReference type="SAM" id="MobiDB-lite"/>
    </source>
</evidence>
<evidence type="ECO:0000313" key="8">
    <source>
        <dbReference type="EMBL" id="SFT38390.1"/>
    </source>
</evidence>
<sequence>MAKLLKILGKGFLGLLEWVLIIIFLLVLAIRSPKFQTYAAQKATSFLSEELQARIEIEKVDIRFFDRVYLKGIFVEDHKQDTLAAIELLEVNINALKAKQLLFKLDEVKLQNARVNLKTYKGEKNLNLQYIVDYFKSDKPASPTPNFVLNARSLILENVDFSLIDENKALNPYGVDYDHMHFKNTHVRFSDLNYTSKGLVATLDHLSTQENFSGFQLDELSGKVKHSGEGIFFEQMIIKTAETDLKAEKLALITHSYGNYLEFVDSVDFDVSISGAKVSMRDVSMFAPELKGMTDIVHLDVKASDRIKNLNLKDVYLQFGLSSYIAGDFILPDFREMDDLQFNELIKDFYITLKDLEGLHLPESAGDPHLLLPQQVMNFDYVNGSNVYFTGNLEEFKLKAKNIRTALGIVHISRDLAFHYHPEDAAYFFGEFKDSSYYIDVEDFQLGNFLGLEDFGNTTASFAVSGYAPSFSEINFSSITGFVERFDYRNYPYSNITIEKGQLIGNQVSAQLDMQDKLVDLQFDGDINFSDKEFMQFEVAVDASHLEALNLGLPDSVDLKAHMKVDLKDYTKASFKGAVNIADIHYAQSGKSFDLEKLEVKAERSPTKDKFSLNSDYLDADMEGKFNFAEIPSNISFQLEQIFPALFIRKEKEIENVQNDFTYHLLIKDAQPVLDVLYPELGIANNTLVFGAFDAPQKNYSLTLNSPKISFGDYYGEGISTTQELYSGNLIAVCDMNTVYLNDTLNCEDFHFTSMSLGDLLDAQLSWNATKTNPTSLSWYTFINGEDDLKFDIKTSYFTIRDHRWDIRKNSVIHMKGDSLDIDNFRMARDQQFLSLDGLITNQPEDKLEVIAKDFDLSDIAGVFGDFAVKGIANITGEVATPFTDLFFTGKGNIDSLFINNEEVGDISLLAGYRQKQKKIDVEGKINYRGIETFDFNGYYDVIAKKDNLNFLLDFKGADLQVANAFMDEDVVSNIAGKLAGKIQVRGEIDAPILEGKVMLSDGNAKLQLLGANFKFGGEIEVVDGGVFLNNIPIQDEEGNTGAVVGQIFHNKFKNFNFDLTFDMEEQLVNNKFIPIDRFLVMNTKYNEDEYYYGKAYIRGTANISGSTDNLRIDVNANTRKGTWIDFPMYGASEIEEAQFIEWLPRIADSLLADEPKIDFTGVELNLNIGVTPDARLKVIFNEETGDEITAFGEGNIIIGLDNLNQLSMEGVFTVDRGNYNFVLGPYKQNFILEKGGTVQWSGSPYDATVNLQTYYKTTANLDVVVQDVMTNNGTRKDEINCYLSLNGDLMKPDITFDIKAPKANEMGKATLARIRSDQDELNRQFINLMVFKQFTPLNSGGSLGGGLDLVSTQINSLIDKLNTGANIGVALDKDELTGDNTVELGVSKEFLDDKLIVSTSFGVENSAANSATNTSNFIGDVRVEYVLNDARTMRVNVYNESNDYSVIQDNNQGQYTQGVGIHYQEDFQNLSDFKLFQYIGNLFRKEDNKKEDNKNKKKIPQEYIDNPALLNEEN</sequence>
<dbReference type="PANTHER" id="PTHR36985">
    <property type="entry name" value="TRANSLOCATION AND ASSEMBLY MODULE SUBUNIT TAMB"/>
    <property type="match status" value="1"/>
</dbReference>
<proteinExistence type="predicted"/>
<dbReference type="EMBL" id="FPAS01000001">
    <property type="protein sequence ID" value="SFT38390.1"/>
    <property type="molecule type" value="Genomic_DNA"/>
</dbReference>
<gene>
    <name evidence="8" type="ORF">SAMN05216474_0249</name>
</gene>
<keyword evidence="3 6" id="KW-1133">Transmembrane helix</keyword>
<dbReference type="InterPro" id="IPR007452">
    <property type="entry name" value="TamB_C"/>
</dbReference>
<keyword evidence="9" id="KW-1185">Reference proteome</keyword>
<comment type="subcellular location">
    <subcellularLocation>
        <location evidence="1">Membrane</location>
        <topology evidence="1">Single-pass membrane protein</topology>
    </subcellularLocation>
</comment>
<dbReference type="Pfam" id="PF04357">
    <property type="entry name" value="TamB"/>
    <property type="match status" value="1"/>
</dbReference>
<feature type="transmembrane region" description="Helical" evidence="6">
    <location>
        <begin position="12"/>
        <end position="30"/>
    </location>
</feature>
<evidence type="ECO:0000256" key="4">
    <source>
        <dbReference type="ARBA" id="ARBA00023136"/>
    </source>
</evidence>
<evidence type="ECO:0000256" key="1">
    <source>
        <dbReference type="ARBA" id="ARBA00004167"/>
    </source>
</evidence>
<organism evidence="8 9">
    <name type="scientific">Lishizhenia tianjinensis</name>
    <dbReference type="NCBI Taxonomy" id="477690"/>
    <lineage>
        <taxon>Bacteria</taxon>
        <taxon>Pseudomonadati</taxon>
        <taxon>Bacteroidota</taxon>
        <taxon>Flavobacteriia</taxon>
        <taxon>Flavobacteriales</taxon>
        <taxon>Crocinitomicaceae</taxon>
        <taxon>Lishizhenia</taxon>
    </lineage>
</organism>
<evidence type="ECO:0000313" key="9">
    <source>
        <dbReference type="Proteomes" id="UP000236454"/>
    </source>
</evidence>
<feature type="region of interest" description="Disordered" evidence="5">
    <location>
        <begin position="1489"/>
        <end position="1515"/>
    </location>
</feature>
<dbReference type="RefSeq" id="WP_170853633.1">
    <property type="nucleotide sequence ID" value="NZ_FPAS01000001.1"/>
</dbReference>
<evidence type="ECO:0000256" key="3">
    <source>
        <dbReference type="ARBA" id="ARBA00022989"/>
    </source>
</evidence>
<dbReference type="GO" id="GO:0005886">
    <property type="term" value="C:plasma membrane"/>
    <property type="evidence" value="ECO:0007669"/>
    <property type="project" value="InterPro"/>
</dbReference>